<comment type="caution">
    <text evidence="2">The sequence shown here is derived from an EMBL/GenBank/DDBJ whole genome shotgun (WGS) entry which is preliminary data.</text>
</comment>
<evidence type="ECO:0000313" key="3">
    <source>
        <dbReference type="Proteomes" id="UP000692954"/>
    </source>
</evidence>
<reference evidence="2" key="1">
    <citation type="submission" date="2021-01" db="EMBL/GenBank/DDBJ databases">
        <authorList>
            <consortium name="Genoscope - CEA"/>
            <person name="William W."/>
        </authorList>
    </citation>
    <scope>NUCLEOTIDE SEQUENCE</scope>
</reference>
<organism evidence="2 3">
    <name type="scientific">Paramecium sonneborni</name>
    <dbReference type="NCBI Taxonomy" id="65129"/>
    <lineage>
        <taxon>Eukaryota</taxon>
        <taxon>Sar</taxon>
        <taxon>Alveolata</taxon>
        <taxon>Ciliophora</taxon>
        <taxon>Intramacronucleata</taxon>
        <taxon>Oligohymenophorea</taxon>
        <taxon>Peniculida</taxon>
        <taxon>Parameciidae</taxon>
        <taxon>Paramecium</taxon>
    </lineage>
</organism>
<keyword evidence="3" id="KW-1185">Reference proteome</keyword>
<dbReference type="EMBL" id="CAJJDN010000021">
    <property type="protein sequence ID" value="CAD8065981.1"/>
    <property type="molecule type" value="Genomic_DNA"/>
</dbReference>
<evidence type="ECO:0000313" key="2">
    <source>
        <dbReference type="EMBL" id="CAD8065981.1"/>
    </source>
</evidence>
<accession>A0A8S1LHG6</accession>
<dbReference type="Proteomes" id="UP000692954">
    <property type="component" value="Unassembled WGS sequence"/>
</dbReference>
<name>A0A8S1LHG6_9CILI</name>
<proteinExistence type="predicted"/>
<feature type="region of interest" description="Disordered" evidence="1">
    <location>
        <begin position="34"/>
        <end position="58"/>
    </location>
</feature>
<evidence type="ECO:0000256" key="1">
    <source>
        <dbReference type="SAM" id="MobiDB-lite"/>
    </source>
</evidence>
<sequence>MFLKGKKETNQDNFNPGVGLYDIITKLDKPATLMHSDKHDKHGHHKKNESYPQTDSQLSYDKKVDLNYPLHSYASGIQRVRQNKIYQELKKQVKFSNKPNEFNNEFDSQARSFIKKGKLVKLQKLQRTSKLSLNDSQQLHLGTQSPLNKKTASQQYLKHPPKLQSLESLEIFLLRDKLQKPQDIPGPGSYELPSVFKQSESRIQPFGKQQGRTKDTDQEASVGVGQYNIQDQSIVKSVIRFDKYSKRASIFENKQSSPTNYDNNNSNLIHNQSKLNLEFPIAFGSTSKR</sequence>
<dbReference type="OrthoDB" id="300734at2759"/>
<gene>
    <name evidence="2" type="ORF">PSON_ATCC_30995.1.T0210068</name>
</gene>
<dbReference type="AlphaFoldDB" id="A0A8S1LHG6"/>
<protein>
    <submittedName>
        <fullName evidence="2">Uncharacterized protein</fullName>
    </submittedName>
</protein>
<feature type="region of interest" description="Disordered" evidence="1">
    <location>
        <begin position="131"/>
        <end position="156"/>
    </location>
</feature>